<keyword evidence="3 7" id="KW-0963">Cytoplasm</keyword>
<keyword evidence="7 8" id="KW-0132">Cell division</keyword>
<keyword evidence="7 8" id="KW-0133">Cell shape</keyword>
<name>A0A533QCH0_9BACT</name>
<keyword evidence="4 7" id="KW-0436">Ligase</keyword>
<comment type="catalytic activity">
    <reaction evidence="7 8">
        <text>UDP-N-acetyl-alpha-D-muramoyl-L-alanine + D-glutamate + ATP = UDP-N-acetyl-alpha-D-muramoyl-L-alanyl-D-glutamate + ADP + phosphate + H(+)</text>
        <dbReference type="Rhea" id="RHEA:16429"/>
        <dbReference type="ChEBI" id="CHEBI:15378"/>
        <dbReference type="ChEBI" id="CHEBI:29986"/>
        <dbReference type="ChEBI" id="CHEBI:30616"/>
        <dbReference type="ChEBI" id="CHEBI:43474"/>
        <dbReference type="ChEBI" id="CHEBI:83898"/>
        <dbReference type="ChEBI" id="CHEBI:83900"/>
        <dbReference type="ChEBI" id="CHEBI:456216"/>
        <dbReference type="EC" id="6.3.2.9"/>
    </reaction>
</comment>
<comment type="similarity">
    <text evidence="7">Belongs to the MurCDEF family.</text>
</comment>
<comment type="caution">
    <text evidence="11">The sequence shown here is derived from an EMBL/GenBank/DDBJ whole genome shotgun (WGS) entry which is preliminary data.</text>
</comment>
<keyword evidence="7 8" id="KW-0573">Peptidoglycan synthesis</keyword>
<dbReference type="EMBL" id="SULG01000020">
    <property type="protein sequence ID" value="TLD42434.1"/>
    <property type="molecule type" value="Genomic_DNA"/>
</dbReference>
<dbReference type="SUPFAM" id="SSF51984">
    <property type="entry name" value="MurCD N-terminal domain"/>
    <property type="match status" value="1"/>
</dbReference>
<proteinExistence type="inferred from homology"/>
<reference evidence="11 12" key="1">
    <citation type="submission" date="2019-04" db="EMBL/GenBank/DDBJ databases">
        <title>Genome of a novel bacterium Candidatus Jettenia ecosi reconstructed from metagenome of an anammox bioreactor.</title>
        <authorList>
            <person name="Mardanov A.V."/>
            <person name="Beletsky A.V."/>
            <person name="Ravin N.V."/>
            <person name="Botchkova E.A."/>
            <person name="Litti Y.V."/>
            <person name="Nozhevnikova A.N."/>
        </authorList>
    </citation>
    <scope>NUCLEOTIDE SEQUENCE [LARGE SCALE GENOMIC DNA]</scope>
    <source>
        <strain evidence="11">J2</strain>
    </source>
</reference>
<organism evidence="11 12">
    <name type="scientific">Candidatus Jettenia ecosi</name>
    <dbReference type="NCBI Taxonomy" id="2494326"/>
    <lineage>
        <taxon>Bacteria</taxon>
        <taxon>Pseudomonadati</taxon>
        <taxon>Planctomycetota</taxon>
        <taxon>Candidatus Brocadiia</taxon>
        <taxon>Candidatus Brocadiales</taxon>
        <taxon>Candidatus Brocadiaceae</taxon>
        <taxon>Candidatus Jettenia</taxon>
    </lineage>
</organism>
<dbReference type="InterPro" id="IPR013221">
    <property type="entry name" value="Mur_ligase_cen"/>
</dbReference>
<evidence type="ECO:0000256" key="1">
    <source>
        <dbReference type="ARBA" id="ARBA00004496"/>
    </source>
</evidence>
<dbReference type="Proteomes" id="UP000319783">
    <property type="component" value="Unassembled WGS sequence"/>
</dbReference>
<keyword evidence="7 8" id="KW-0961">Cell wall biogenesis/degradation</keyword>
<dbReference type="EC" id="6.3.2.9" evidence="7 8"/>
<dbReference type="GO" id="GO:0008764">
    <property type="term" value="F:UDP-N-acetylmuramoylalanine-D-glutamate ligase activity"/>
    <property type="evidence" value="ECO:0007669"/>
    <property type="project" value="UniProtKB-UniRule"/>
</dbReference>
<dbReference type="SUPFAM" id="SSF53623">
    <property type="entry name" value="MurD-like peptide ligases, catalytic domain"/>
    <property type="match status" value="1"/>
</dbReference>
<dbReference type="InterPro" id="IPR036615">
    <property type="entry name" value="Mur_ligase_C_dom_sf"/>
</dbReference>
<gene>
    <name evidence="7" type="primary">murD</name>
    <name evidence="11" type="ORF">JETT_1269</name>
</gene>
<dbReference type="Pfam" id="PF21799">
    <property type="entry name" value="MurD-like_N"/>
    <property type="match status" value="1"/>
</dbReference>
<dbReference type="Pfam" id="PF02875">
    <property type="entry name" value="Mur_ligase_C"/>
    <property type="match status" value="1"/>
</dbReference>
<keyword evidence="6 7" id="KW-0067">ATP-binding</keyword>
<dbReference type="UniPathway" id="UPA00219"/>
<accession>A0A533QCH0</accession>
<dbReference type="GO" id="GO:0005524">
    <property type="term" value="F:ATP binding"/>
    <property type="evidence" value="ECO:0007669"/>
    <property type="project" value="UniProtKB-UniRule"/>
</dbReference>
<dbReference type="SUPFAM" id="SSF53244">
    <property type="entry name" value="MurD-like peptide ligases, peptide-binding domain"/>
    <property type="match status" value="1"/>
</dbReference>
<dbReference type="Gene3D" id="3.40.50.720">
    <property type="entry name" value="NAD(P)-binding Rossmann-like Domain"/>
    <property type="match status" value="1"/>
</dbReference>
<dbReference type="Pfam" id="PF08245">
    <property type="entry name" value="Mur_ligase_M"/>
    <property type="match status" value="1"/>
</dbReference>
<feature type="binding site" evidence="7">
    <location>
        <begin position="119"/>
        <end position="125"/>
    </location>
    <ligand>
        <name>ATP</name>
        <dbReference type="ChEBI" id="CHEBI:30616"/>
    </ligand>
</feature>
<dbReference type="PANTHER" id="PTHR43692:SF1">
    <property type="entry name" value="UDP-N-ACETYLMURAMOYLALANINE--D-GLUTAMATE LIGASE"/>
    <property type="match status" value="1"/>
</dbReference>
<evidence type="ECO:0000313" key="11">
    <source>
        <dbReference type="EMBL" id="TLD42434.1"/>
    </source>
</evidence>
<dbReference type="HAMAP" id="MF_00639">
    <property type="entry name" value="MurD"/>
    <property type="match status" value="1"/>
</dbReference>
<keyword evidence="5 7" id="KW-0547">Nucleotide-binding</keyword>
<dbReference type="GO" id="GO:0071555">
    <property type="term" value="P:cell wall organization"/>
    <property type="evidence" value="ECO:0007669"/>
    <property type="project" value="UniProtKB-KW"/>
</dbReference>
<protein>
    <recommendedName>
        <fullName evidence="7 8">UDP-N-acetylmuramoylalanine--D-glutamate ligase</fullName>
        <ecNumber evidence="7 8">6.3.2.9</ecNumber>
    </recommendedName>
    <alternativeName>
        <fullName evidence="7">D-glutamic acid-adding enzyme</fullName>
    </alternativeName>
    <alternativeName>
        <fullName evidence="7">UDP-N-acetylmuramoyl-L-alanyl-D-glutamate synthetase</fullName>
    </alternativeName>
</protein>
<feature type="domain" description="Mur ligase central" evidence="10">
    <location>
        <begin position="117"/>
        <end position="297"/>
    </location>
</feature>
<dbReference type="AlphaFoldDB" id="A0A533QCH0"/>
<evidence type="ECO:0000259" key="9">
    <source>
        <dbReference type="Pfam" id="PF02875"/>
    </source>
</evidence>
<comment type="subcellular location">
    <subcellularLocation>
        <location evidence="1 7 8">Cytoplasm</location>
    </subcellularLocation>
</comment>
<dbReference type="Gene3D" id="3.40.1190.10">
    <property type="entry name" value="Mur-like, catalytic domain"/>
    <property type="match status" value="1"/>
</dbReference>
<dbReference type="NCBIfam" id="TIGR01087">
    <property type="entry name" value="murD"/>
    <property type="match status" value="1"/>
</dbReference>
<evidence type="ECO:0000256" key="3">
    <source>
        <dbReference type="ARBA" id="ARBA00022490"/>
    </source>
</evidence>
<evidence type="ECO:0000256" key="2">
    <source>
        <dbReference type="ARBA" id="ARBA00004752"/>
    </source>
</evidence>
<evidence type="ECO:0000256" key="5">
    <source>
        <dbReference type="ARBA" id="ARBA00022741"/>
    </source>
</evidence>
<dbReference type="GO" id="GO:0051301">
    <property type="term" value="P:cell division"/>
    <property type="evidence" value="ECO:0007669"/>
    <property type="project" value="UniProtKB-KW"/>
</dbReference>
<evidence type="ECO:0000313" key="12">
    <source>
        <dbReference type="Proteomes" id="UP000319783"/>
    </source>
</evidence>
<dbReference type="Gene3D" id="3.90.190.20">
    <property type="entry name" value="Mur ligase, C-terminal domain"/>
    <property type="match status" value="1"/>
</dbReference>
<evidence type="ECO:0000259" key="10">
    <source>
        <dbReference type="Pfam" id="PF08245"/>
    </source>
</evidence>
<dbReference type="GO" id="GO:0008360">
    <property type="term" value="P:regulation of cell shape"/>
    <property type="evidence" value="ECO:0007669"/>
    <property type="project" value="UniProtKB-KW"/>
</dbReference>
<comment type="function">
    <text evidence="7 8">Cell wall formation. Catalyzes the addition of glutamate to the nucleotide precursor UDP-N-acetylmuramoyl-L-alanine (UMA).</text>
</comment>
<dbReference type="InterPro" id="IPR005762">
    <property type="entry name" value="MurD"/>
</dbReference>
<keyword evidence="7 8" id="KW-0131">Cell cycle</keyword>
<feature type="domain" description="Mur ligase C-terminal" evidence="9">
    <location>
        <begin position="319"/>
        <end position="437"/>
    </location>
</feature>
<evidence type="ECO:0000256" key="4">
    <source>
        <dbReference type="ARBA" id="ARBA00022598"/>
    </source>
</evidence>
<dbReference type="GO" id="GO:0009252">
    <property type="term" value="P:peptidoglycan biosynthetic process"/>
    <property type="evidence" value="ECO:0007669"/>
    <property type="project" value="UniProtKB-UniRule"/>
</dbReference>
<evidence type="ECO:0000256" key="6">
    <source>
        <dbReference type="ARBA" id="ARBA00022840"/>
    </source>
</evidence>
<dbReference type="InterPro" id="IPR004101">
    <property type="entry name" value="Mur_ligase_C"/>
</dbReference>
<dbReference type="GO" id="GO:0005737">
    <property type="term" value="C:cytoplasm"/>
    <property type="evidence" value="ECO:0007669"/>
    <property type="project" value="UniProtKB-SubCell"/>
</dbReference>
<evidence type="ECO:0000256" key="8">
    <source>
        <dbReference type="RuleBase" id="RU003664"/>
    </source>
</evidence>
<dbReference type="InterPro" id="IPR036565">
    <property type="entry name" value="Mur-like_cat_sf"/>
</dbReference>
<evidence type="ECO:0000256" key="7">
    <source>
        <dbReference type="HAMAP-Rule" id="MF_00639"/>
    </source>
</evidence>
<sequence length="460" mass="51185">MHYEFKNKKITVMGLGSFGGGVGVAQFLAKQGALVTITDLRNMPELSSSIKQLEGLPISYKLGGHCEEDFINTDMVVVNPAVPDNSKFLQIARNNQVPLHTEINIFFSLCPAPIIGITGSNGKSTTTALLGKVLQQTSRTTWIGGNIGRSLLTNLEEIKPQGIVVLELSSFQLKELSGIKKSPHISIVTNISPNHLDRHTGMDDYIQAKKTIITYQKPGDYAILNYDDPELRRWEQECKSHVLWYSARQRIKNGAWIKDGNIVLSIYGQERVIACTSRIKIPGNHNLQNILAASCAAYLAGAHEQHMERIMTNFGGLEHRLEFVREIQGVRYYNDSKSTTPESAIAAMRAFQEPVILIAGGIDKGSNFEEFAETCIQQTKAIVLIGKMAHKIQELILQKTEGEKKLSIFISNTFREAFQQAHGIAKTGEIVLLSPACASYDMFLNYEERGRQFKNMVQAL</sequence>
<comment type="pathway">
    <text evidence="2 7 8">Cell wall biogenesis; peptidoglycan biosynthesis.</text>
</comment>
<dbReference type="PANTHER" id="PTHR43692">
    <property type="entry name" value="UDP-N-ACETYLMURAMOYLALANINE--D-GLUTAMATE LIGASE"/>
    <property type="match status" value="1"/>
</dbReference>